<feature type="transmembrane region" description="Helical" evidence="1">
    <location>
        <begin position="155"/>
        <end position="175"/>
    </location>
</feature>
<sequence length="310" mass="31984">MTARRPPSASRPRGLRPPRHARQLARFVAPARARPAVWRLALGLVLVICVQAAALAATFTAVSALAGPDAAGLWTGKLAVASTPASALWLLASFLPLLAGVALAARLLHRRGPGSLMGARPLRQAARGAGVTFAVFAPLLAATVLLGATRPNLPPQVWALALLPGLAGVAVQTLAEETLFRGYLMQQLAARVRSPLVWAGLPALLFGLLHLDPGRLGAAAPLMVVGAVLFGLVAADLTARSGGLGLAWGMHFANNAVGLLLLGTPGSITGLSLRVSTTGLEDLATAPMLLLVSTLPLVLAWLILRSRLPD</sequence>
<keyword evidence="4" id="KW-1185">Reference proteome</keyword>
<keyword evidence="1" id="KW-1133">Transmembrane helix</keyword>
<evidence type="ECO:0000259" key="2">
    <source>
        <dbReference type="Pfam" id="PF02517"/>
    </source>
</evidence>
<keyword evidence="3" id="KW-0482">Metalloprotease</keyword>
<organism evidence="3 4">
    <name type="scientific">Meridianimarinicoccus roseus</name>
    <dbReference type="NCBI Taxonomy" id="2072018"/>
    <lineage>
        <taxon>Bacteria</taxon>
        <taxon>Pseudomonadati</taxon>
        <taxon>Pseudomonadota</taxon>
        <taxon>Alphaproteobacteria</taxon>
        <taxon>Rhodobacterales</taxon>
        <taxon>Paracoccaceae</taxon>
        <taxon>Meridianimarinicoccus</taxon>
    </lineage>
</organism>
<evidence type="ECO:0000313" key="3">
    <source>
        <dbReference type="EMBL" id="PWR02785.1"/>
    </source>
</evidence>
<accession>A0A2V2LBW1</accession>
<gene>
    <name evidence="3" type="ORF">DKT77_09405</name>
</gene>
<evidence type="ECO:0000256" key="1">
    <source>
        <dbReference type="SAM" id="Phobius"/>
    </source>
</evidence>
<dbReference type="RefSeq" id="WP_109811445.1">
    <property type="nucleotide sequence ID" value="NZ_QGKU01000032.1"/>
</dbReference>
<feature type="transmembrane region" description="Helical" evidence="1">
    <location>
        <begin position="88"/>
        <end position="108"/>
    </location>
</feature>
<keyword evidence="1" id="KW-0812">Transmembrane</keyword>
<dbReference type="PANTHER" id="PTHR39430:SF1">
    <property type="entry name" value="PROTEASE"/>
    <property type="match status" value="1"/>
</dbReference>
<dbReference type="GO" id="GO:0080120">
    <property type="term" value="P:CAAX-box protein maturation"/>
    <property type="evidence" value="ECO:0007669"/>
    <property type="project" value="UniProtKB-ARBA"/>
</dbReference>
<feature type="transmembrane region" description="Helical" evidence="1">
    <location>
        <begin position="129"/>
        <end position="149"/>
    </location>
</feature>
<protein>
    <submittedName>
        <fullName evidence="3">CPBP family intramembrane metalloprotease domain-containing protein</fullName>
    </submittedName>
</protein>
<dbReference type="Proteomes" id="UP000245680">
    <property type="component" value="Unassembled WGS sequence"/>
</dbReference>
<feature type="transmembrane region" description="Helical" evidence="1">
    <location>
        <begin position="217"/>
        <end position="237"/>
    </location>
</feature>
<dbReference type="AlphaFoldDB" id="A0A2V2LBW1"/>
<feature type="transmembrane region" description="Helical" evidence="1">
    <location>
        <begin position="244"/>
        <end position="263"/>
    </location>
</feature>
<keyword evidence="3" id="KW-0378">Hydrolase</keyword>
<dbReference type="GO" id="GO:0006508">
    <property type="term" value="P:proteolysis"/>
    <property type="evidence" value="ECO:0007669"/>
    <property type="project" value="UniProtKB-KW"/>
</dbReference>
<reference evidence="3 4" key="1">
    <citation type="submission" date="2018-05" db="EMBL/GenBank/DDBJ databases">
        <title>Rhodobacteraceae gen. nov., sp. nov. isolated from sea water.</title>
        <authorList>
            <person name="Ren Y."/>
        </authorList>
    </citation>
    <scope>NUCLEOTIDE SEQUENCE [LARGE SCALE GENOMIC DNA]</scope>
    <source>
        <strain evidence="3 4">TG-679</strain>
    </source>
</reference>
<evidence type="ECO:0000313" key="4">
    <source>
        <dbReference type="Proteomes" id="UP000245680"/>
    </source>
</evidence>
<dbReference type="Pfam" id="PF02517">
    <property type="entry name" value="Rce1-like"/>
    <property type="match status" value="1"/>
</dbReference>
<comment type="caution">
    <text evidence="3">The sequence shown here is derived from an EMBL/GenBank/DDBJ whole genome shotgun (WGS) entry which is preliminary data.</text>
</comment>
<dbReference type="OrthoDB" id="7171777at2"/>
<dbReference type="EMBL" id="QGKU01000032">
    <property type="protein sequence ID" value="PWR02785.1"/>
    <property type="molecule type" value="Genomic_DNA"/>
</dbReference>
<keyword evidence="3" id="KW-0645">Protease</keyword>
<feature type="domain" description="CAAX prenyl protease 2/Lysostaphin resistance protein A-like" evidence="2">
    <location>
        <begin position="161"/>
        <end position="257"/>
    </location>
</feature>
<dbReference type="PANTHER" id="PTHR39430">
    <property type="entry name" value="MEMBRANE-ASSOCIATED PROTEASE-RELATED"/>
    <property type="match status" value="1"/>
</dbReference>
<dbReference type="GO" id="GO:0008237">
    <property type="term" value="F:metallopeptidase activity"/>
    <property type="evidence" value="ECO:0007669"/>
    <property type="project" value="UniProtKB-KW"/>
</dbReference>
<feature type="transmembrane region" description="Helical" evidence="1">
    <location>
        <begin position="283"/>
        <end position="304"/>
    </location>
</feature>
<proteinExistence type="predicted"/>
<name>A0A2V2LBW1_9RHOB</name>
<dbReference type="InterPro" id="IPR003675">
    <property type="entry name" value="Rce1/LyrA-like_dom"/>
</dbReference>
<keyword evidence="1" id="KW-0472">Membrane</keyword>
<dbReference type="GO" id="GO:0004175">
    <property type="term" value="F:endopeptidase activity"/>
    <property type="evidence" value="ECO:0007669"/>
    <property type="project" value="UniProtKB-ARBA"/>
</dbReference>
<feature type="transmembrane region" description="Helical" evidence="1">
    <location>
        <begin position="195"/>
        <end position="211"/>
    </location>
</feature>